<sequence length="554" mass="63699">MTDHTRRCTLSTADFQSRPARTPGVFGKTNLEDSHSEPQMTPSMDATSTPQWSTFNEDPADFTYLRVTPPEPSGSRGLRDEEVSYPRPPDGVSKSSILESALFPRTWLPDVSTQEDYDDLLAESSRIGEGSKKEAADDFKVLSDFGVWIIDNLKPPNDMIFVEKPRTPQSDPLLELVKKRVVPGDPEDLTYLRKKEEETIISDLLNNGYTRSFIQRIARRQRPLKETAEESERPQEGIGLKRSWFSVLNKSNHEATEYEESSSTSVDEVSSYFQCSTAAGRWQRRVMDTKLNLNADPCEDFCSYVCSESWESDGELPYRAAGHAYIIMKVIQFIRKHEHAVRHNRSRGRLNFLDHASLFLTSCLSDANPGGLAQWDQIRALLRDVGLDDWPYLVPPPPPFHLDDVLKLVGRQLAIFPFVHVALRKRAENGDYIPHLDAPRNFLFVRYEMQKDSKSLPYREVIRRVLILWKSIRKSNTLTQEIVELEEDLFDASRPPRKQVWSRDMIVPVTQIPMLPRLRLDVYIWHLRQEAREVAILNPSYLSRLSTVLRKPTP</sequence>
<comment type="caution">
    <text evidence="1">The sequence shown here is derived from an EMBL/GenBank/DDBJ whole genome shotgun (WGS) entry which is preliminary data.</text>
</comment>
<keyword evidence="2" id="KW-1185">Reference proteome</keyword>
<dbReference type="Proteomes" id="UP000805193">
    <property type="component" value="Unassembled WGS sequence"/>
</dbReference>
<evidence type="ECO:0000313" key="2">
    <source>
        <dbReference type="Proteomes" id="UP000805193"/>
    </source>
</evidence>
<protein>
    <submittedName>
        <fullName evidence="1">Uncharacterized protein</fullName>
    </submittedName>
</protein>
<proteinExistence type="predicted"/>
<reference evidence="1 2" key="1">
    <citation type="journal article" date="2020" name="Cell">
        <title>Large-Scale Comparative Analyses of Tick Genomes Elucidate Their Genetic Diversity and Vector Capacities.</title>
        <authorList>
            <consortium name="Tick Genome and Microbiome Consortium (TIGMIC)"/>
            <person name="Jia N."/>
            <person name="Wang J."/>
            <person name="Shi W."/>
            <person name="Du L."/>
            <person name="Sun Y."/>
            <person name="Zhan W."/>
            <person name="Jiang J.F."/>
            <person name="Wang Q."/>
            <person name="Zhang B."/>
            <person name="Ji P."/>
            <person name="Bell-Sakyi L."/>
            <person name="Cui X.M."/>
            <person name="Yuan T.T."/>
            <person name="Jiang B.G."/>
            <person name="Yang W.F."/>
            <person name="Lam T.T."/>
            <person name="Chang Q.C."/>
            <person name="Ding S.J."/>
            <person name="Wang X.J."/>
            <person name="Zhu J.G."/>
            <person name="Ruan X.D."/>
            <person name="Zhao L."/>
            <person name="Wei J.T."/>
            <person name="Ye R.Z."/>
            <person name="Que T.C."/>
            <person name="Du C.H."/>
            <person name="Zhou Y.H."/>
            <person name="Cheng J.X."/>
            <person name="Dai P.F."/>
            <person name="Guo W.B."/>
            <person name="Han X.H."/>
            <person name="Huang E.J."/>
            <person name="Li L.F."/>
            <person name="Wei W."/>
            <person name="Gao Y.C."/>
            <person name="Liu J.Z."/>
            <person name="Shao H.Z."/>
            <person name="Wang X."/>
            <person name="Wang C.C."/>
            <person name="Yang T.C."/>
            <person name="Huo Q.B."/>
            <person name="Li W."/>
            <person name="Chen H.Y."/>
            <person name="Chen S.E."/>
            <person name="Zhou L.G."/>
            <person name="Ni X.B."/>
            <person name="Tian J.H."/>
            <person name="Sheng Y."/>
            <person name="Liu T."/>
            <person name="Pan Y.S."/>
            <person name="Xia L.Y."/>
            <person name="Li J."/>
            <person name="Zhao F."/>
            <person name="Cao W.C."/>
        </authorList>
    </citation>
    <scope>NUCLEOTIDE SEQUENCE [LARGE SCALE GENOMIC DNA]</scope>
    <source>
        <strain evidence="1">Iper-2018</strain>
    </source>
</reference>
<dbReference type="EMBL" id="JABSTQ010009439">
    <property type="protein sequence ID" value="KAG0429156.1"/>
    <property type="molecule type" value="Genomic_DNA"/>
</dbReference>
<name>A0AC60Q831_IXOPE</name>
<accession>A0AC60Q831</accession>
<organism evidence="1 2">
    <name type="scientific">Ixodes persulcatus</name>
    <name type="common">Taiga tick</name>
    <dbReference type="NCBI Taxonomy" id="34615"/>
    <lineage>
        <taxon>Eukaryota</taxon>
        <taxon>Metazoa</taxon>
        <taxon>Ecdysozoa</taxon>
        <taxon>Arthropoda</taxon>
        <taxon>Chelicerata</taxon>
        <taxon>Arachnida</taxon>
        <taxon>Acari</taxon>
        <taxon>Parasitiformes</taxon>
        <taxon>Ixodida</taxon>
        <taxon>Ixodoidea</taxon>
        <taxon>Ixodidae</taxon>
        <taxon>Ixodinae</taxon>
        <taxon>Ixodes</taxon>
    </lineage>
</organism>
<evidence type="ECO:0000313" key="1">
    <source>
        <dbReference type="EMBL" id="KAG0429156.1"/>
    </source>
</evidence>
<gene>
    <name evidence="1" type="ORF">HPB47_023907</name>
</gene>